<dbReference type="InterPro" id="IPR013970">
    <property type="entry name" value="Rfa2"/>
</dbReference>
<gene>
    <name evidence="4" type="ORF">PHACADRAFT_246128</name>
</gene>
<evidence type="ECO:0000256" key="1">
    <source>
        <dbReference type="ARBA" id="ARBA00004123"/>
    </source>
</evidence>
<accession>K5W8I6</accession>
<dbReference type="PANTHER" id="PTHR15114:SF1">
    <property type="entry name" value="REPLICATION PROTEIN A 14 KDA SUBUNIT"/>
    <property type="match status" value="1"/>
</dbReference>
<dbReference type="GO" id="GO:0035861">
    <property type="term" value="C:site of double-strand break"/>
    <property type="evidence" value="ECO:0007669"/>
    <property type="project" value="TreeGrafter"/>
</dbReference>
<dbReference type="RefSeq" id="XP_007389729.1">
    <property type="nucleotide sequence ID" value="XM_007389667.1"/>
</dbReference>
<comment type="subcellular location">
    <subcellularLocation>
        <location evidence="1">Nucleus</location>
    </subcellularLocation>
</comment>
<keyword evidence="5" id="KW-1185">Reference proteome</keyword>
<dbReference type="Pfam" id="PF08661">
    <property type="entry name" value="Rep_fac-A_3"/>
    <property type="match status" value="1"/>
</dbReference>
<evidence type="ECO:0000256" key="3">
    <source>
        <dbReference type="ARBA" id="ARBA00023242"/>
    </source>
</evidence>
<dbReference type="GO" id="GO:0005662">
    <property type="term" value="C:DNA replication factor A complex"/>
    <property type="evidence" value="ECO:0007669"/>
    <property type="project" value="TreeGrafter"/>
</dbReference>
<dbReference type="KEGG" id="pco:PHACADRAFT_246128"/>
<dbReference type="GO" id="GO:0006260">
    <property type="term" value="P:DNA replication"/>
    <property type="evidence" value="ECO:0007669"/>
    <property type="project" value="InterPro"/>
</dbReference>
<evidence type="ECO:0000313" key="5">
    <source>
        <dbReference type="Proteomes" id="UP000008370"/>
    </source>
</evidence>
<sequence length="106" mass="11531">MTPRVNSARMPDFQGQVVRLTGKVLRLSDASNEAVLQASDGGEVRVVLSNLNPTLMTDAYVEVVGKVAGNDELRALATIDLGNELDMGLVNYVVERYHDPRFASLV</sequence>
<dbReference type="HOGENOM" id="CLU_141922_1_1_1"/>
<protein>
    <recommendedName>
        <fullName evidence="6">Replication factor A protein 3</fullName>
    </recommendedName>
</protein>
<dbReference type="EMBL" id="JH930468">
    <property type="protein sequence ID" value="EKM60258.1"/>
    <property type="molecule type" value="Genomic_DNA"/>
</dbReference>
<dbReference type="PANTHER" id="PTHR15114">
    <property type="entry name" value="REPLICATION PROTEIN A3"/>
    <property type="match status" value="1"/>
</dbReference>
<name>K5W8I6_PHACS</name>
<dbReference type="SUPFAM" id="SSF50249">
    <property type="entry name" value="Nucleic acid-binding proteins"/>
    <property type="match status" value="1"/>
</dbReference>
<comment type="similarity">
    <text evidence="2">Belongs to the replication factor A protein 3 family.</text>
</comment>
<evidence type="ECO:0000313" key="4">
    <source>
        <dbReference type="EMBL" id="EKM60258.1"/>
    </source>
</evidence>
<dbReference type="InParanoid" id="K5W8I6"/>
<dbReference type="GO" id="GO:0006298">
    <property type="term" value="P:mismatch repair"/>
    <property type="evidence" value="ECO:0007669"/>
    <property type="project" value="TreeGrafter"/>
</dbReference>
<dbReference type="OrthoDB" id="188186at2759"/>
<dbReference type="Gene3D" id="2.40.50.140">
    <property type="entry name" value="Nucleic acid-binding proteins"/>
    <property type="match status" value="1"/>
</dbReference>
<dbReference type="GeneID" id="18913734"/>
<dbReference type="GO" id="GO:0006289">
    <property type="term" value="P:nucleotide-excision repair"/>
    <property type="evidence" value="ECO:0007669"/>
    <property type="project" value="TreeGrafter"/>
</dbReference>
<organism evidence="4 5">
    <name type="scientific">Phanerochaete carnosa (strain HHB-10118-sp)</name>
    <name type="common">White-rot fungus</name>
    <name type="synonym">Peniophora carnosa</name>
    <dbReference type="NCBI Taxonomy" id="650164"/>
    <lineage>
        <taxon>Eukaryota</taxon>
        <taxon>Fungi</taxon>
        <taxon>Dikarya</taxon>
        <taxon>Basidiomycota</taxon>
        <taxon>Agaricomycotina</taxon>
        <taxon>Agaricomycetes</taxon>
        <taxon>Polyporales</taxon>
        <taxon>Phanerochaetaceae</taxon>
        <taxon>Phanerochaete</taxon>
    </lineage>
</organism>
<keyword evidence="3" id="KW-0539">Nucleus</keyword>
<dbReference type="Proteomes" id="UP000008370">
    <property type="component" value="Unassembled WGS sequence"/>
</dbReference>
<proteinExistence type="inferred from homology"/>
<dbReference type="GO" id="GO:0003697">
    <property type="term" value="F:single-stranded DNA binding"/>
    <property type="evidence" value="ECO:0007669"/>
    <property type="project" value="TreeGrafter"/>
</dbReference>
<dbReference type="CDD" id="cd04479">
    <property type="entry name" value="RPA3"/>
    <property type="match status" value="1"/>
</dbReference>
<evidence type="ECO:0000256" key="2">
    <source>
        <dbReference type="ARBA" id="ARBA00009761"/>
    </source>
</evidence>
<dbReference type="InterPro" id="IPR012340">
    <property type="entry name" value="NA-bd_OB-fold"/>
</dbReference>
<dbReference type="GO" id="GO:0003684">
    <property type="term" value="F:damaged DNA binding"/>
    <property type="evidence" value="ECO:0007669"/>
    <property type="project" value="TreeGrafter"/>
</dbReference>
<dbReference type="AlphaFoldDB" id="K5W8I6"/>
<dbReference type="STRING" id="650164.K5W8I6"/>
<dbReference type="GO" id="GO:0006284">
    <property type="term" value="P:base-excision repair"/>
    <property type="evidence" value="ECO:0007669"/>
    <property type="project" value="TreeGrafter"/>
</dbReference>
<dbReference type="GO" id="GO:0000724">
    <property type="term" value="P:double-strand break repair via homologous recombination"/>
    <property type="evidence" value="ECO:0007669"/>
    <property type="project" value="TreeGrafter"/>
</dbReference>
<reference evidence="4 5" key="1">
    <citation type="journal article" date="2012" name="BMC Genomics">
        <title>Comparative genomics of the white-rot fungi, Phanerochaete carnosa and P. chrysosporium, to elucidate the genetic basis of the distinct wood types they colonize.</title>
        <authorList>
            <person name="Suzuki H."/>
            <person name="MacDonald J."/>
            <person name="Syed K."/>
            <person name="Salamov A."/>
            <person name="Hori C."/>
            <person name="Aerts A."/>
            <person name="Henrissat B."/>
            <person name="Wiebenga A."/>
            <person name="vanKuyk P.A."/>
            <person name="Barry K."/>
            <person name="Lindquist E."/>
            <person name="LaButti K."/>
            <person name="Lapidus A."/>
            <person name="Lucas S."/>
            <person name="Coutinho P."/>
            <person name="Gong Y."/>
            <person name="Samejima M."/>
            <person name="Mahadevan R."/>
            <person name="Abou-Zaid M."/>
            <person name="de Vries R.P."/>
            <person name="Igarashi K."/>
            <person name="Yadav J.S."/>
            <person name="Grigoriev I.V."/>
            <person name="Master E.R."/>
        </authorList>
    </citation>
    <scope>NUCLEOTIDE SEQUENCE [LARGE SCALE GENOMIC DNA]</scope>
    <source>
        <strain evidence="4 5">HHB-10118-sp</strain>
    </source>
</reference>
<evidence type="ECO:0008006" key="6">
    <source>
        <dbReference type="Google" id="ProtNLM"/>
    </source>
</evidence>